<name>A0AAN5D1Y7_9BILA</name>
<feature type="region of interest" description="Disordered" evidence="1">
    <location>
        <begin position="74"/>
        <end position="102"/>
    </location>
</feature>
<evidence type="ECO:0000256" key="1">
    <source>
        <dbReference type="SAM" id="MobiDB-lite"/>
    </source>
</evidence>
<evidence type="ECO:0000313" key="2">
    <source>
        <dbReference type="EMBL" id="GMR54647.1"/>
    </source>
</evidence>
<reference evidence="3" key="1">
    <citation type="submission" date="2022-10" db="EMBL/GenBank/DDBJ databases">
        <title>Genome assembly of Pristionchus species.</title>
        <authorList>
            <person name="Yoshida K."/>
            <person name="Sommer R.J."/>
        </authorList>
    </citation>
    <scope>NUCLEOTIDE SEQUENCE [LARGE SCALE GENOMIC DNA]</scope>
    <source>
        <strain evidence="3">RS5460</strain>
    </source>
</reference>
<accession>A0AAN5D1Y7</accession>
<dbReference type="EMBL" id="BTRK01000005">
    <property type="protein sequence ID" value="GMR54647.1"/>
    <property type="molecule type" value="Genomic_DNA"/>
</dbReference>
<evidence type="ECO:0000313" key="3">
    <source>
        <dbReference type="Proteomes" id="UP001328107"/>
    </source>
</evidence>
<proteinExistence type="predicted"/>
<dbReference type="AlphaFoldDB" id="A0AAN5D1Y7"/>
<comment type="caution">
    <text evidence="2">The sequence shown here is derived from an EMBL/GenBank/DDBJ whole genome shotgun (WGS) entry which is preliminary data.</text>
</comment>
<gene>
    <name evidence="2" type="ORF">PMAYCL1PPCAC_24842</name>
</gene>
<organism evidence="2 3">
    <name type="scientific">Pristionchus mayeri</name>
    <dbReference type="NCBI Taxonomy" id="1317129"/>
    <lineage>
        <taxon>Eukaryota</taxon>
        <taxon>Metazoa</taxon>
        <taxon>Ecdysozoa</taxon>
        <taxon>Nematoda</taxon>
        <taxon>Chromadorea</taxon>
        <taxon>Rhabditida</taxon>
        <taxon>Rhabditina</taxon>
        <taxon>Diplogasteromorpha</taxon>
        <taxon>Diplogasteroidea</taxon>
        <taxon>Neodiplogasteridae</taxon>
        <taxon>Pristionchus</taxon>
    </lineage>
</organism>
<dbReference type="Proteomes" id="UP001328107">
    <property type="component" value="Unassembled WGS sequence"/>
</dbReference>
<keyword evidence="3" id="KW-1185">Reference proteome</keyword>
<protein>
    <submittedName>
        <fullName evidence="2">Uncharacterized protein</fullName>
    </submittedName>
</protein>
<feature type="compositionally biased region" description="Polar residues" evidence="1">
    <location>
        <begin position="74"/>
        <end position="83"/>
    </location>
</feature>
<sequence length="157" mass="18592">MENIKDELAERLLKLANRFQIVDRCLDIISVTKEFKKIQDSPRYNDISDETKAVLFEQIVKSCKKYLPETRSMESTIDQYSQERNPKNDLNEPPPSSKIDLTSKSDLTNATFIVEGKKIYAGRGVVPLFPFGLLRYYFQWRFRREKPGRNRTHWCYF</sequence>